<reference evidence="2" key="1">
    <citation type="journal article" date="2014" name="Int. J. Syst. Evol. Microbiol.">
        <title>Complete genome sequence of Corynebacterium casei LMG S-19264T (=DSM 44701T), isolated from a smear-ripened cheese.</title>
        <authorList>
            <consortium name="US DOE Joint Genome Institute (JGI-PGF)"/>
            <person name="Walter F."/>
            <person name="Albersmeier A."/>
            <person name="Kalinowski J."/>
            <person name="Ruckert C."/>
        </authorList>
    </citation>
    <scope>NUCLEOTIDE SEQUENCE</scope>
    <source>
        <strain evidence="2">JCM 4335</strain>
    </source>
</reference>
<name>A0A918B3I3_9ACTN</name>
<proteinExistence type="predicted"/>
<feature type="compositionally biased region" description="Low complexity" evidence="1">
    <location>
        <begin position="69"/>
        <end position="83"/>
    </location>
</feature>
<evidence type="ECO:0000313" key="3">
    <source>
        <dbReference type="Proteomes" id="UP000654123"/>
    </source>
</evidence>
<dbReference type="EMBL" id="BMSV01000009">
    <property type="protein sequence ID" value="GGQ21587.1"/>
    <property type="molecule type" value="Genomic_DNA"/>
</dbReference>
<dbReference type="Proteomes" id="UP000654123">
    <property type="component" value="Unassembled WGS sequence"/>
</dbReference>
<accession>A0A918B3I3</accession>
<protein>
    <submittedName>
        <fullName evidence="2">Uncharacterized protein</fullName>
    </submittedName>
</protein>
<keyword evidence="3" id="KW-1185">Reference proteome</keyword>
<evidence type="ECO:0000256" key="1">
    <source>
        <dbReference type="SAM" id="MobiDB-lite"/>
    </source>
</evidence>
<reference evidence="2" key="2">
    <citation type="submission" date="2020-09" db="EMBL/GenBank/DDBJ databases">
        <authorList>
            <person name="Sun Q."/>
            <person name="Ohkuma M."/>
        </authorList>
    </citation>
    <scope>NUCLEOTIDE SEQUENCE</scope>
    <source>
        <strain evidence="2">JCM 4335</strain>
    </source>
</reference>
<gene>
    <name evidence="2" type="ORF">GCM10010249_45440</name>
</gene>
<organism evidence="2 3">
    <name type="scientific">Streptomyces roseolilacinus</name>
    <dbReference type="NCBI Taxonomy" id="66904"/>
    <lineage>
        <taxon>Bacteria</taxon>
        <taxon>Bacillati</taxon>
        <taxon>Actinomycetota</taxon>
        <taxon>Actinomycetes</taxon>
        <taxon>Kitasatosporales</taxon>
        <taxon>Streptomycetaceae</taxon>
        <taxon>Streptomyces</taxon>
    </lineage>
</organism>
<dbReference type="AlphaFoldDB" id="A0A918B3I3"/>
<comment type="caution">
    <text evidence="2">The sequence shown here is derived from an EMBL/GenBank/DDBJ whole genome shotgun (WGS) entry which is preliminary data.</text>
</comment>
<evidence type="ECO:0000313" key="2">
    <source>
        <dbReference type="EMBL" id="GGQ21587.1"/>
    </source>
</evidence>
<feature type="region of interest" description="Disordered" evidence="1">
    <location>
        <begin position="37"/>
        <end position="120"/>
    </location>
</feature>
<sequence length="120" mass="11970">MRCGDATGRSARAVVRMGAGRCGSAIPAVGVPSPVPPVVRDAGGEGDAYGVGRADPRRLLRVGPPTGPSPAAGTEPGQPPARRSAAERSAVRTGAGADPARSAAGRGVSHERLLAAWVRT</sequence>